<dbReference type="Gene3D" id="3.20.20.80">
    <property type="entry name" value="Glycosidases"/>
    <property type="match status" value="2"/>
</dbReference>
<evidence type="ECO:0000313" key="7">
    <source>
        <dbReference type="EMBL" id="SHO78067.1"/>
    </source>
</evidence>
<reference evidence="8" key="1">
    <citation type="journal article" date="2017" name="Nucleic Acids Res.">
        <title>Proteogenomics produces comprehensive and highly accurate protein-coding gene annotation in a complete genome assembly of Malassezia sympodialis.</title>
        <authorList>
            <person name="Zhu Y."/>
            <person name="Engstroem P.G."/>
            <person name="Tellgren-Roth C."/>
            <person name="Baudo C.D."/>
            <person name="Kennell J.C."/>
            <person name="Sun S."/>
            <person name="Billmyre R.B."/>
            <person name="Schroeder M.S."/>
            <person name="Andersson A."/>
            <person name="Holm T."/>
            <person name="Sigurgeirsson B."/>
            <person name="Wu G."/>
            <person name="Sankaranarayanan S.R."/>
            <person name="Siddharthan R."/>
            <person name="Sanyal K."/>
            <person name="Lundeberg J."/>
            <person name="Nystedt B."/>
            <person name="Boekhout T."/>
            <person name="Dawson T.L. Jr."/>
            <person name="Heitman J."/>
            <person name="Scheynius A."/>
            <person name="Lehtioe J."/>
        </authorList>
    </citation>
    <scope>NUCLEOTIDE SEQUENCE [LARGE SCALE GENOMIC DNA]</scope>
    <source>
        <strain evidence="8">ATCC 42132</strain>
    </source>
</reference>
<organism evidence="7 8">
    <name type="scientific">Malassezia sympodialis (strain ATCC 42132)</name>
    <name type="common">Atopic eczema-associated yeast</name>
    <dbReference type="NCBI Taxonomy" id="1230383"/>
    <lineage>
        <taxon>Eukaryota</taxon>
        <taxon>Fungi</taxon>
        <taxon>Dikarya</taxon>
        <taxon>Basidiomycota</taxon>
        <taxon>Ustilaginomycotina</taxon>
        <taxon>Malasseziomycetes</taxon>
        <taxon>Malasseziales</taxon>
        <taxon>Malasseziaceae</taxon>
        <taxon>Malassezia</taxon>
    </lineage>
</organism>
<dbReference type="SUPFAM" id="SSF51445">
    <property type="entry name" value="(Trans)glycosidases"/>
    <property type="match status" value="1"/>
</dbReference>
<proteinExistence type="inferred from homology"/>
<evidence type="ECO:0000259" key="6">
    <source>
        <dbReference type="Pfam" id="PF18564"/>
    </source>
</evidence>
<evidence type="ECO:0000256" key="3">
    <source>
        <dbReference type="ARBA" id="ARBA00023295"/>
    </source>
</evidence>
<dbReference type="Pfam" id="PF18564">
    <property type="entry name" value="Glyco_hydro_5_C"/>
    <property type="match status" value="1"/>
</dbReference>
<sequence>MAAAHDLSDSVLGGPIQVQDSRLTDAYGRTLLLRGVNIGGASKLPSIPSNVSSTYLDPENVSFVNRPFPLSEAHEHCARLRAWGLTLVRLLITWEALSHAGPCPEYPIDANYVTYLRKLLHVFDQHGIKCIINAHQDVWSRFCGGSGAPAWTLRAAGMDLHGIVATGAALVPESPAKPMISKPSRGRSEPTGPFNWPSGYQKMAPCTMNTLFWAGRVFAPNFCLLRDTFGRSLTRESAMNIQTFLQEAYIEAYAQLAEALSPLPALAGFELMNEPHRGYINLHSFHQWNFMTDLHIGHYPNAIQGMALGEGYAQDIPFYVKSWPVPSRVSHKSHIDPHGSKAWAKRDADPQFPSTRVTDGCIWREHGVWDWDEEKNKPVVLQADYFDVDPRPGYGRQAIEWYRDFYGPFALKFQERLSQVHPNALFFVEPIPNEFMPHWSAGQGSPVPGTTQTSIALARPERFVYAPHFYDLNVLFFKAYTGMSVNVQALSRGAFILKALYFGSYGLMRNYLHQIGTLVRKGHEALGSVPTLVGEVGIPYDVNESLHKRPGQYQSQAILMDALISALERNWVSFTLWNYNPSNTVARGDTWNMEDFSIINLEHQARDLANWYGDEPMYAGGRALPAIIRPYASKVAGIPQSTSWNRRTRRFCFTWVSTSRVEKDSMETSAGCVTEIFVPDYYFREKQPEIVLSDGKAIYEPEKQTVHILTGKNEPGTLHSVVIHIPREKRLYTWQLILALLVLLISIWIAMYAV</sequence>
<dbReference type="AlphaFoldDB" id="A0A1M8A6Y7"/>
<keyword evidence="8" id="KW-1185">Reference proteome</keyword>
<dbReference type="InterPro" id="IPR017853">
    <property type="entry name" value="GH"/>
</dbReference>
<keyword evidence="2" id="KW-0378">Hydrolase</keyword>
<dbReference type="InterPro" id="IPR052066">
    <property type="entry name" value="Glycosphingolipid_Hydrolases"/>
</dbReference>
<dbReference type="OrthoDB" id="9971853at2759"/>
<dbReference type="Proteomes" id="UP000186303">
    <property type="component" value="Chromosome 3"/>
</dbReference>
<dbReference type="Pfam" id="PF00150">
    <property type="entry name" value="Cellulase"/>
    <property type="match status" value="1"/>
</dbReference>
<keyword evidence="4" id="KW-1133">Transmembrane helix</keyword>
<feature type="transmembrane region" description="Helical" evidence="4">
    <location>
        <begin position="732"/>
        <end position="753"/>
    </location>
</feature>
<keyword evidence="4" id="KW-0812">Transmembrane</keyword>
<protein>
    <submittedName>
        <fullName evidence="7">Similar to S.cerevisiae protein YIR007W (Putative glycosidase)</fullName>
    </submittedName>
</protein>
<keyword evidence="4" id="KW-0472">Membrane</keyword>
<name>A0A1M8A6Y7_MALS4</name>
<dbReference type="EMBL" id="LT671823">
    <property type="protein sequence ID" value="SHO78067.1"/>
    <property type="molecule type" value="Genomic_DNA"/>
</dbReference>
<dbReference type="GO" id="GO:0050295">
    <property type="term" value="F:steryl-beta-glucosidase activity"/>
    <property type="evidence" value="ECO:0007669"/>
    <property type="project" value="TreeGrafter"/>
</dbReference>
<evidence type="ECO:0000256" key="4">
    <source>
        <dbReference type="SAM" id="Phobius"/>
    </source>
</evidence>
<accession>A0A1M8A6Y7</accession>
<feature type="domain" description="Glycoside hydrolase family 5" evidence="5">
    <location>
        <begin position="76"/>
        <end position="139"/>
    </location>
</feature>
<dbReference type="OMA" id="NEFIPPW"/>
<dbReference type="InterPro" id="IPR041036">
    <property type="entry name" value="GH5_C"/>
</dbReference>
<dbReference type="GO" id="GO:0000272">
    <property type="term" value="P:polysaccharide catabolic process"/>
    <property type="evidence" value="ECO:0007669"/>
    <property type="project" value="InterPro"/>
</dbReference>
<evidence type="ECO:0000313" key="8">
    <source>
        <dbReference type="Proteomes" id="UP000186303"/>
    </source>
</evidence>
<evidence type="ECO:0000259" key="5">
    <source>
        <dbReference type="Pfam" id="PF00150"/>
    </source>
</evidence>
<dbReference type="VEuPathDB" id="FungiDB:MSYG_2409"/>
<evidence type="ECO:0000256" key="1">
    <source>
        <dbReference type="ARBA" id="ARBA00005641"/>
    </source>
</evidence>
<keyword evidence="3 7" id="KW-0326">Glycosidase</keyword>
<evidence type="ECO:0000256" key="2">
    <source>
        <dbReference type="ARBA" id="ARBA00022801"/>
    </source>
</evidence>
<dbReference type="PANTHER" id="PTHR31308">
    <property type="match status" value="1"/>
</dbReference>
<gene>
    <name evidence="7" type="ORF">MSYG_2409</name>
</gene>
<dbReference type="GO" id="GO:1904462">
    <property type="term" value="P:ergosteryl 3-beta-D-glucoside catabolic process"/>
    <property type="evidence" value="ECO:0007669"/>
    <property type="project" value="TreeGrafter"/>
</dbReference>
<feature type="domain" description="Glycoside hydrolase family 5 C-terminal" evidence="6">
    <location>
        <begin position="629"/>
        <end position="723"/>
    </location>
</feature>
<dbReference type="Gene3D" id="2.60.40.1180">
    <property type="entry name" value="Golgi alpha-mannosidase II"/>
    <property type="match status" value="1"/>
</dbReference>
<comment type="similarity">
    <text evidence="1">Belongs to the glycosyl hydrolase 5 (cellulase A) family.</text>
</comment>
<dbReference type="InterPro" id="IPR001547">
    <property type="entry name" value="Glyco_hydro_5"/>
</dbReference>
<dbReference type="STRING" id="1230383.A0A1M8A6Y7"/>
<dbReference type="InterPro" id="IPR013780">
    <property type="entry name" value="Glyco_hydro_b"/>
</dbReference>
<dbReference type="PANTHER" id="PTHR31308:SF5">
    <property type="entry name" value="ERGOSTERYL-BETA-GLUCOSIDASE"/>
    <property type="match status" value="1"/>
</dbReference>